<comment type="function">
    <text evidence="5">Part of the ABC transporter complex HmuTUV involved in hemin import. Responsible for energy coupling to the transport system.</text>
</comment>
<dbReference type="Pfam" id="PF00005">
    <property type="entry name" value="ABC_tran"/>
    <property type="match status" value="1"/>
</dbReference>
<dbReference type="InterPro" id="IPR027417">
    <property type="entry name" value="P-loop_NTPase"/>
</dbReference>
<proteinExistence type="predicted"/>
<dbReference type="SMART" id="SM00382">
    <property type="entry name" value="AAA"/>
    <property type="match status" value="1"/>
</dbReference>
<keyword evidence="2" id="KW-0547">Nucleotide-binding</keyword>
<dbReference type="Proteomes" id="UP000286482">
    <property type="component" value="Unassembled WGS sequence"/>
</dbReference>
<organism evidence="7 8">
    <name type="scientific">Alginatibacterium sediminis</name>
    <dbReference type="NCBI Taxonomy" id="2164068"/>
    <lineage>
        <taxon>Bacteria</taxon>
        <taxon>Pseudomonadati</taxon>
        <taxon>Pseudomonadota</taxon>
        <taxon>Gammaproteobacteria</taxon>
        <taxon>Alteromonadales</taxon>
        <taxon>Alteromonadaceae</taxon>
        <taxon>Alginatibacterium</taxon>
    </lineage>
</organism>
<keyword evidence="8" id="KW-1185">Reference proteome</keyword>
<gene>
    <name evidence="7" type="ORF">DBZ36_08655</name>
</gene>
<dbReference type="SUPFAM" id="SSF52540">
    <property type="entry name" value="P-loop containing nucleoside triphosphate hydrolases"/>
    <property type="match status" value="1"/>
</dbReference>
<dbReference type="PANTHER" id="PTHR42794">
    <property type="entry name" value="HEMIN IMPORT ATP-BINDING PROTEIN HMUV"/>
    <property type="match status" value="1"/>
</dbReference>
<evidence type="ECO:0000256" key="1">
    <source>
        <dbReference type="ARBA" id="ARBA00022448"/>
    </source>
</evidence>
<dbReference type="PROSITE" id="PS50893">
    <property type="entry name" value="ABC_TRANSPORTER_2"/>
    <property type="match status" value="1"/>
</dbReference>
<dbReference type="GO" id="GO:0005524">
    <property type="term" value="F:ATP binding"/>
    <property type="evidence" value="ECO:0007669"/>
    <property type="project" value="UniProtKB-KW"/>
</dbReference>
<dbReference type="EMBL" id="RAQO01000005">
    <property type="protein sequence ID" value="RKF18472.1"/>
    <property type="molecule type" value="Genomic_DNA"/>
</dbReference>
<dbReference type="OrthoDB" id="5292475at2"/>
<dbReference type="NCBIfam" id="NF010068">
    <property type="entry name" value="PRK13548.1"/>
    <property type="match status" value="1"/>
</dbReference>
<evidence type="ECO:0000256" key="5">
    <source>
        <dbReference type="ARBA" id="ARBA00037066"/>
    </source>
</evidence>
<dbReference type="InterPro" id="IPR003439">
    <property type="entry name" value="ABC_transporter-like_ATP-bd"/>
</dbReference>
<reference evidence="7 8" key="1">
    <citation type="submission" date="2018-09" db="EMBL/GenBank/DDBJ databases">
        <authorList>
            <person name="Wang Z."/>
        </authorList>
    </citation>
    <scope>NUCLEOTIDE SEQUENCE [LARGE SCALE GENOMIC DNA]</scope>
    <source>
        <strain evidence="7 8">ALS 81</strain>
    </source>
</reference>
<dbReference type="GO" id="GO:0016887">
    <property type="term" value="F:ATP hydrolysis activity"/>
    <property type="evidence" value="ECO:0007669"/>
    <property type="project" value="InterPro"/>
</dbReference>
<evidence type="ECO:0000256" key="3">
    <source>
        <dbReference type="ARBA" id="ARBA00022840"/>
    </source>
</evidence>
<evidence type="ECO:0000313" key="7">
    <source>
        <dbReference type="EMBL" id="RKF18472.1"/>
    </source>
</evidence>
<dbReference type="InterPro" id="IPR003593">
    <property type="entry name" value="AAA+_ATPase"/>
</dbReference>
<dbReference type="CDD" id="cd03214">
    <property type="entry name" value="ABC_Iron-Siderophores_B12_Hemin"/>
    <property type="match status" value="1"/>
</dbReference>
<keyword evidence="3 7" id="KW-0067">ATP-binding</keyword>
<keyword evidence="4" id="KW-1278">Translocase</keyword>
<sequence length="258" mass="28920">MNQASLALQDISFSYAERHLFEQFSLKFWPNQHCAILGANGAGKSSLFQLASGVLSPVEGQVHIHQRLLSQWPSTELARCFTVLPQQSSLSFGFSVSELILLGLQNHKFSRQQQQLALNQLLNDSDLNHLAQQNYLKLSGGEKQRCHFARIQAQIFECKPSQQILLLDEPTASLDIAHQHQLMRSAQNRSEQGACVISIVHDLNLAARYCQRLILMHQGRVIADGSAEQVLTQDNIHEAFGYKAMIHTHPQLGCIMVT</sequence>
<evidence type="ECO:0000256" key="2">
    <source>
        <dbReference type="ARBA" id="ARBA00022741"/>
    </source>
</evidence>
<dbReference type="RefSeq" id="WP_120354551.1">
    <property type="nucleotide sequence ID" value="NZ_RAQO01000005.1"/>
</dbReference>
<protein>
    <submittedName>
        <fullName evidence="7">Heme ABC transporter ATP-binding protein</fullName>
    </submittedName>
</protein>
<comment type="caution">
    <text evidence="7">The sequence shown here is derived from an EMBL/GenBank/DDBJ whole genome shotgun (WGS) entry which is preliminary data.</text>
</comment>
<dbReference type="AlphaFoldDB" id="A0A420ECX0"/>
<feature type="domain" description="ABC transporter" evidence="6">
    <location>
        <begin position="6"/>
        <end position="243"/>
    </location>
</feature>
<accession>A0A420ECX0</accession>
<name>A0A420ECX0_9ALTE</name>
<keyword evidence="1" id="KW-0813">Transport</keyword>
<dbReference type="PANTHER" id="PTHR42794:SF1">
    <property type="entry name" value="HEMIN IMPORT ATP-BINDING PROTEIN HMUV"/>
    <property type="match status" value="1"/>
</dbReference>
<evidence type="ECO:0000259" key="6">
    <source>
        <dbReference type="PROSITE" id="PS50893"/>
    </source>
</evidence>
<dbReference type="Gene3D" id="3.40.50.300">
    <property type="entry name" value="P-loop containing nucleotide triphosphate hydrolases"/>
    <property type="match status" value="1"/>
</dbReference>
<evidence type="ECO:0000256" key="4">
    <source>
        <dbReference type="ARBA" id="ARBA00022967"/>
    </source>
</evidence>
<evidence type="ECO:0000313" key="8">
    <source>
        <dbReference type="Proteomes" id="UP000286482"/>
    </source>
</evidence>